<evidence type="ECO:0000256" key="8">
    <source>
        <dbReference type="ARBA" id="ARBA00022777"/>
    </source>
</evidence>
<keyword evidence="8 13" id="KW-0418">Kinase</keyword>
<evidence type="ECO:0000256" key="1">
    <source>
        <dbReference type="ARBA" id="ARBA00000085"/>
    </source>
</evidence>
<evidence type="ECO:0000313" key="17">
    <source>
        <dbReference type="Proteomes" id="UP000605259"/>
    </source>
</evidence>
<dbReference type="GO" id="GO:0005524">
    <property type="term" value="F:ATP binding"/>
    <property type="evidence" value="ECO:0007669"/>
    <property type="project" value="UniProtKB-UniRule"/>
</dbReference>
<protein>
    <recommendedName>
        <fullName evidence="13">Sensor histidine kinase</fullName>
        <ecNumber evidence="13">2.7.13.3</ecNumber>
    </recommendedName>
</protein>
<reference evidence="16" key="2">
    <citation type="submission" date="2020-09" db="EMBL/GenBank/DDBJ databases">
        <authorList>
            <person name="Sun Q."/>
            <person name="Zhou Y."/>
        </authorList>
    </citation>
    <scope>NUCLEOTIDE SEQUENCE</scope>
    <source>
        <strain evidence="16">CGMCC 1.12698</strain>
    </source>
</reference>
<reference evidence="16" key="1">
    <citation type="journal article" date="2014" name="Int. J. Syst. Evol. Microbiol.">
        <title>Complete genome sequence of Corynebacterium casei LMG S-19264T (=DSM 44701T), isolated from a smear-ripened cheese.</title>
        <authorList>
            <consortium name="US DOE Joint Genome Institute (JGI-PGF)"/>
            <person name="Walter F."/>
            <person name="Albersmeier A."/>
            <person name="Kalinowski J."/>
            <person name="Ruckert C."/>
        </authorList>
    </citation>
    <scope>NUCLEOTIDE SEQUENCE</scope>
    <source>
        <strain evidence="16">CGMCC 1.12698</strain>
    </source>
</reference>
<evidence type="ECO:0000256" key="6">
    <source>
        <dbReference type="ARBA" id="ARBA00022692"/>
    </source>
</evidence>
<dbReference type="InterPro" id="IPR050482">
    <property type="entry name" value="Sensor_HK_TwoCompSys"/>
</dbReference>
<dbReference type="Gene3D" id="1.20.5.1930">
    <property type="match status" value="1"/>
</dbReference>
<evidence type="ECO:0000256" key="7">
    <source>
        <dbReference type="ARBA" id="ARBA00022741"/>
    </source>
</evidence>
<proteinExistence type="predicted"/>
<evidence type="ECO:0000256" key="14">
    <source>
        <dbReference type="SAM" id="Phobius"/>
    </source>
</evidence>
<name>A0A917AUP7_9BACI</name>
<keyword evidence="6 14" id="KW-0812">Transmembrane</keyword>
<evidence type="ECO:0000256" key="12">
    <source>
        <dbReference type="ARBA" id="ARBA00023136"/>
    </source>
</evidence>
<dbReference type="Proteomes" id="UP000605259">
    <property type="component" value="Unassembled WGS sequence"/>
</dbReference>
<dbReference type="InterPro" id="IPR036890">
    <property type="entry name" value="HATPase_C_sf"/>
</dbReference>
<evidence type="ECO:0000256" key="4">
    <source>
        <dbReference type="ARBA" id="ARBA00022553"/>
    </source>
</evidence>
<comment type="caution">
    <text evidence="16">The sequence shown here is derived from an EMBL/GenBank/DDBJ whole genome shotgun (WGS) entry which is preliminary data.</text>
</comment>
<dbReference type="InterPro" id="IPR005467">
    <property type="entry name" value="His_kinase_dom"/>
</dbReference>
<keyword evidence="3 13" id="KW-1003">Cell membrane</keyword>
<evidence type="ECO:0000313" key="16">
    <source>
        <dbReference type="EMBL" id="GGE77433.1"/>
    </source>
</evidence>
<dbReference type="GO" id="GO:0000155">
    <property type="term" value="F:phosphorelay sensor kinase activity"/>
    <property type="evidence" value="ECO:0007669"/>
    <property type="project" value="UniProtKB-UniRule"/>
</dbReference>
<evidence type="ECO:0000256" key="5">
    <source>
        <dbReference type="ARBA" id="ARBA00022679"/>
    </source>
</evidence>
<dbReference type="RefSeq" id="WP_188389175.1">
    <property type="nucleotide sequence ID" value="NZ_BMFK01000002.1"/>
</dbReference>
<dbReference type="PANTHER" id="PTHR24421:SF37">
    <property type="entry name" value="SENSOR HISTIDINE KINASE NARS"/>
    <property type="match status" value="1"/>
</dbReference>
<sequence length="347" mass="39520">MKKTNIQILYMKYSTLAFLLLSALISFLYIWYSEELSYTFLFKTDVASIPLALFILILSIAFGICTGYIGGYVIKKRLRELDTSLLQIERGQFTLPENDVLDDFTNIEQRFHALASSLEEQALSFQKITNERANETEKELENAVSKERNRLARELHDSVSQQLFAISMMISAINEMPNTNKQPFERQLQLIEEMAVNAQSEMRALLLHLRPVQLEGRKLKDAIHDLLTELSAKQSITIKWYIDDTISLEKGVEDHLFRIVQEALSNTLRHAQAKNIELRLRPIEKGILLKVIDDGVGFDLNKPKAGSYGLQSMRERTNEIGGTFKLVSLLKKGTQLEVKIPVAEGGI</sequence>
<keyword evidence="9 13" id="KW-0067">ATP-binding</keyword>
<dbReference type="Gene3D" id="3.30.565.10">
    <property type="entry name" value="Histidine kinase-like ATPase, C-terminal domain"/>
    <property type="match status" value="1"/>
</dbReference>
<evidence type="ECO:0000256" key="9">
    <source>
        <dbReference type="ARBA" id="ARBA00022840"/>
    </source>
</evidence>
<dbReference type="PIRSF" id="PIRSF037431">
    <property type="entry name" value="STHK_LiaS"/>
    <property type="match status" value="1"/>
</dbReference>
<gene>
    <name evidence="16" type="ORF">GCM10007140_28860</name>
</gene>
<dbReference type="InterPro" id="IPR011712">
    <property type="entry name" value="Sig_transdc_His_kin_sub3_dim/P"/>
</dbReference>
<organism evidence="16 17">
    <name type="scientific">Priestia taiwanensis</name>
    <dbReference type="NCBI Taxonomy" id="1347902"/>
    <lineage>
        <taxon>Bacteria</taxon>
        <taxon>Bacillati</taxon>
        <taxon>Bacillota</taxon>
        <taxon>Bacilli</taxon>
        <taxon>Bacillales</taxon>
        <taxon>Bacillaceae</taxon>
        <taxon>Priestia</taxon>
    </lineage>
</organism>
<evidence type="ECO:0000256" key="3">
    <source>
        <dbReference type="ARBA" id="ARBA00022475"/>
    </source>
</evidence>
<dbReference type="SMART" id="SM00387">
    <property type="entry name" value="HATPase_c"/>
    <property type="match status" value="1"/>
</dbReference>
<keyword evidence="11 13" id="KW-0902">Two-component regulatory system</keyword>
<evidence type="ECO:0000256" key="11">
    <source>
        <dbReference type="ARBA" id="ARBA00023012"/>
    </source>
</evidence>
<dbReference type="Pfam" id="PF07730">
    <property type="entry name" value="HisKA_3"/>
    <property type="match status" value="1"/>
</dbReference>
<dbReference type="SUPFAM" id="SSF55874">
    <property type="entry name" value="ATPase domain of HSP90 chaperone/DNA topoisomerase II/histidine kinase"/>
    <property type="match status" value="1"/>
</dbReference>
<keyword evidence="10 14" id="KW-1133">Transmembrane helix</keyword>
<dbReference type="InterPro" id="IPR003594">
    <property type="entry name" value="HATPase_dom"/>
</dbReference>
<comment type="catalytic activity">
    <reaction evidence="1 13">
        <text>ATP + protein L-histidine = ADP + protein N-phospho-L-histidine.</text>
        <dbReference type="EC" id="2.7.13.3"/>
    </reaction>
</comment>
<keyword evidence="17" id="KW-1185">Reference proteome</keyword>
<dbReference type="GO" id="GO:0046983">
    <property type="term" value="F:protein dimerization activity"/>
    <property type="evidence" value="ECO:0007669"/>
    <property type="project" value="InterPro"/>
</dbReference>
<feature type="transmembrane region" description="Helical" evidence="14">
    <location>
        <begin position="12"/>
        <end position="32"/>
    </location>
</feature>
<evidence type="ECO:0000256" key="13">
    <source>
        <dbReference type="PIRNR" id="PIRNR037431"/>
    </source>
</evidence>
<keyword evidence="4" id="KW-0597">Phosphoprotein</keyword>
<comment type="subcellular location">
    <subcellularLocation>
        <location evidence="2 13">Cell membrane</location>
        <topology evidence="2 13">Multi-pass membrane protein</topology>
    </subcellularLocation>
</comment>
<dbReference type="PANTHER" id="PTHR24421">
    <property type="entry name" value="NITRATE/NITRITE SENSOR PROTEIN NARX-RELATED"/>
    <property type="match status" value="1"/>
</dbReference>
<feature type="domain" description="Histidine kinase" evidence="15">
    <location>
        <begin position="150"/>
        <end position="344"/>
    </location>
</feature>
<dbReference type="GO" id="GO:0005886">
    <property type="term" value="C:plasma membrane"/>
    <property type="evidence" value="ECO:0007669"/>
    <property type="project" value="UniProtKB-SubCell"/>
</dbReference>
<dbReference type="EMBL" id="BMFK01000002">
    <property type="protein sequence ID" value="GGE77433.1"/>
    <property type="molecule type" value="Genomic_DNA"/>
</dbReference>
<dbReference type="PROSITE" id="PS50109">
    <property type="entry name" value="HIS_KIN"/>
    <property type="match status" value="1"/>
</dbReference>
<dbReference type="AlphaFoldDB" id="A0A917AUP7"/>
<dbReference type="EC" id="2.7.13.3" evidence="13"/>
<dbReference type="CDD" id="cd16917">
    <property type="entry name" value="HATPase_UhpB-NarQ-NarX-like"/>
    <property type="match status" value="1"/>
</dbReference>
<keyword evidence="7 13" id="KW-0547">Nucleotide-binding</keyword>
<evidence type="ECO:0000256" key="10">
    <source>
        <dbReference type="ARBA" id="ARBA00022989"/>
    </source>
</evidence>
<accession>A0A917AUP7</accession>
<evidence type="ECO:0000256" key="2">
    <source>
        <dbReference type="ARBA" id="ARBA00004651"/>
    </source>
</evidence>
<keyword evidence="12 13" id="KW-0472">Membrane</keyword>
<feature type="transmembrane region" description="Helical" evidence="14">
    <location>
        <begin position="52"/>
        <end position="74"/>
    </location>
</feature>
<dbReference type="InterPro" id="IPR017202">
    <property type="entry name" value="LiaS/VraS"/>
</dbReference>
<dbReference type="Pfam" id="PF02518">
    <property type="entry name" value="HATPase_c"/>
    <property type="match status" value="1"/>
</dbReference>
<keyword evidence="5 13" id="KW-0808">Transferase</keyword>
<evidence type="ECO:0000259" key="15">
    <source>
        <dbReference type="PROSITE" id="PS50109"/>
    </source>
</evidence>